<gene>
    <name evidence="2" type="ORF">DPMN_085660</name>
</gene>
<feature type="chain" id="PRO_5038887324" evidence="1">
    <location>
        <begin position="19"/>
        <end position="128"/>
    </location>
</feature>
<organism evidence="2 3">
    <name type="scientific">Dreissena polymorpha</name>
    <name type="common">Zebra mussel</name>
    <name type="synonym">Mytilus polymorpha</name>
    <dbReference type="NCBI Taxonomy" id="45954"/>
    <lineage>
        <taxon>Eukaryota</taxon>
        <taxon>Metazoa</taxon>
        <taxon>Spiralia</taxon>
        <taxon>Lophotrochozoa</taxon>
        <taxon>Mollusca</taxon>
        <taxon>Bivalvia</taxon>
        <taxon>Autobranchia</taxon>
        <taxon>Heteroconchia</taxon>
        <taxon>Euheterodonta</taxon>
        <taxon>Imparidentia</taxon>
        <taxon>Neoheterodontei</taxon>
        <taxon>Myida</taxon>
        <taxon>Dreissenoidea</taxon>
        <taxon>Dreissenidae</taxon>
        <taxon>Dreissena</taxon>
    </lineage>
</organism>
<proteinExistence type="predicted"/>
<dbReference type="AlphaFoldDB" id="A0A9D3YG58"/>
<sequence length="128" mass="13749">MSIYTLIGTLAMLALVMSQPAQDISSLKITGCQCFGGSNSCSVRQIGYAIRGSVRASFNGASVRCTQTPLKNARRIVFGWILTCDIPSTSGQFEVSYNGARNQLCGISFDRVTLRSCSFVGRPCSDFG</sequence>
<evidence type="ECO:0000256" key="1">
    <source>
        <dbReference type="SAM" id="SignalP"/>
    </source>
</evidence>
<comment type="caution">
    <text evidence="2">The sequence shown here is derived from an EMBL/GenBank/DDBJ whole genome shotgun (WGS) entry which is preliminary data.</text>
</comment>
<dbReference type="Proteomes" id="UP000828390">
    <property type="component" value="Unassembled WGS sequence"/>
</dbReference>
<feature type="signal peptide" evidence="1">
    <location>
        <begin position="1"/>
        <end position="18"/>
    </location>
</feature>
<name>A0A9D3YG58_DREPO</name>
<keyword evidence="1" id="KW-0732">Signal</keyword>
<protein>
    <submittedName>
        <fullName evidence="2">Uncharacterized protein</fullName>
    </submittedName>
</protein>
<reference evidence="2" key="1">
    <citation type="journal article" date="2019" name="bioRxiv">
        <title>The Genome of the Zebra Mussel, Dreissena polymorpha: A Resource for Invasive Species Research.</title>
        <authorList>
            <person name="McCartney M.A."/>
            <person name="Auch B."/>
            <person name="Kono T."/>
            <person name="Mallez S."/>
            <person name="Zhang Y."/>
            <person name="Obille A."/>
            <person name="Becker A."/>
            <person name="Abrahante J.E."/>
            <person name="Garbe J."/>
            <person name="Badalamenti J.P."/>
            <person name="Herman A."/>
            <person name="Mangelson H."/>
            <person name="Liachko I."/>
            <person name="Sullivan S."/>
            <person name="Sone E.D."/>
            <person name="Koren S."/>
            <person name="Silverstein K.A.T."/>
            <person name="Beckman K.B."/>
            <person name="Gohl D.M."/>
        </authorList>
    </citation>
    <scope>NUCLEOTIDE SEQUENCE</scope>
    <source>
        <strain evidence="2">Duluth1</strain>
        <tissue evidence="2">Whole animal</tissue>
    </source>
</reference>
<accession>A0A9D3YG58</accession>
<reference evidence="2" key="2">
    <citation type="submission" date="2020-11" db="EMBL/GenBank/DDBJ databases">
        <authorList>
            <person name="McCartney M.A."/>
            <person name="Auch B."/>
            <person name="Kono T."/>
            <person name="Mallez S."/>
            <person name="Becker A."/>
            <person name="Gohl D.M."/>
            <person name="Silverstein K.A.T."/>
            <person name="Koren S."/>
            <person name="Bechman K.B."/>
            <person name="Herman A."/>
            <person name="Abrahante J.E."/>
            <person name="Garbe J."/>
        </authorList>
    </citation>
    <scope>NUCLEOTIDE SEQUENCE</scope>
    <source>
        <strain evidence="2">Duluth1</strain>
        <tissue evidence="2">Whole animal</tissue>
    </source>
</reference>
<evidence type="ECO:0000313" key="3">
    <source>
        <dbReference type="Proteomes" id="UP000828390"/>
    </source>
</evidence>
<evidence type="ECO:0000313" key="2">
    <source>
        <dbReference type="EMBL" id="KAH3698141.1"/>
    </source>
</evidence>
<dbReference type="EMBL" id="JAIWYP010000016">
    <property type="protein sequence ID" value="KAH3698141.1"/>
    <property type="molecule type" value="Genomic_DNA"/>
</dbReference>
<keyword evidence="3" id="KW-1185">Reference proteome</keyword>